<dbReference type="EMBL" id="LNQE01001842">
    <property type="protein sequence ID" value="KUG04789.1"/>
    <property type="molecule type" value="Genomic_DNA"/>
</dbReference>
<dbReference type="AlphaFoldDB" id="A0A0W8E855"/>
<dbReference type="GO" id="GO:0016020">
    <property type="term" value="C:membrane"/>
    <property type="evidence" value="ECO:0007669"/>
    <property type="project" value="InterPro"/>
</dbReference>
<dbReference type="InterPro" id="IPR021522">
    <property type="entry name" value="MctB"/>
</dbReference>
<evidence type="ECO:0000313" key="2">
    <source>
        <dbReference type="EMBL" id="KUG04789.1"/>
    </source>
</evidence>
<accession>A0A0W8E855</accession>
<protein>
    <recommendedName>
        <fullName evidence="3">Copper transporter</fullName>
    </recommendedName>
</protein>
<evidence type="ECO:0008006" key="3">
    <source>
        <dbReference type="Google" id="ProtNLM"/>
    </source>
</evidence>
<gene>
    <name evidence="2" type="ORF">ASZ90_017928</name>
</gene>
<sequence>MIDLKYHIASIVAVFLALGLGVLIGSTIVGDDLLVDQQQKMIERLEEQFYGLKDREVELLADNDYKEQLISNYENYSQALLPAVVSGRLEQYKVAVIVTGDSEIPAGMINAISMAGAQVVSKTVLLSNMKLEDEETSSRIKAYYGLSNSESKAAVRQNIADSVAQVILNKGEEGTIAFLQQNNLVKFSGANDIPLDGIIIVGGANNFSNCFVDDFDSRLISNFLHADAKVFGVEGVLVDYSYIGIFQEYNISTIDNIDKSPGQVSLILAMEGEAGNYGIKATAQKFMPTIPVDYKL</sequence>
<evidence type="ECO:0000256" key="1">
    <source>
        <dbReference type="SAM" id="Phobius"/>
    </source>
</evidence>
<keyword evidence="1" id="KW-0472">Membrane</keyword>
<dbReference type="GO" id="GO:0055070">
    <property type="term" value="P:copper ion homeostasis"/>
    <property type="evidence" value="ECO:0007669"/>
    <property type="project" value="InterPro"/>
</dbReference>
<organism evidence="2">
    <name type="scientific">hydrocarbon metagenome</name>
    <dbReference type="NCBI Taxonomy" id="938273"/>
    <lineage>
        <taxon>unclassified sequences</taxon>
        <taxon>metagenomes</taxon>
        <taxon>ecological metagenomes</taxon>
    </lineage>
</organism>
<feature type="transmembrane region" description="Helical" evidence="1">
    <location>
        <begin position="6"/>
        <end position="30"/>
    </location>
</feature>
<dbReference type="Pfam" id="PF11382">
    <property type="entry name" value="MctB"/>
    <property type="match status" value="1"/>
</dbReference>
<comment type="caution">
    <text evidence="2">The sequence shown here is derived from an EMBL/GenBank/DDBJ whole genome shotgun (WGS) entry which is preliminary data.</text>
</comment>
<reference evidence="2" key="1">
    <citation type="journal article" date="2015" name="Proc. Natl. Acad. Sci. U.S.A.">
        <title>Networks of energetic and metabolic interactions define dynamics in microbial communities.</title>
        <authorList>
            <person name="Embree M."/>
            <person name="Liu J.K."/>
            <person name="Al-Bassam M.M."/>
            <person name="Zengler K."/>
        </authorList>
    </citation>
    <scope>NUCLEOTIDE SEQUENCE</scope>
</reference>
<proteinExistence type="predicted"/>
<keyword evidence="1" id="KW-0812">Transmembrane</keyword>
<name>A0A0W8E855_9ZZZZ</name>
<keyword evidence="1" id="KW-1133">Transmembrane helix</keyword>